<keyword evidence="4 5" id="KW-0472">Membrane</keyword>
<sequence>MTWTLIVDALLVLLLVAAVANGFRAGLLRTAGGLVGLLAGGVAAWFLMPLAVGWMPVPELRVAAALAVGVLALAAGSAAGAAIGRALRRGAKAVKLGWFDRILGAIAGLLVAALAATIVGTGVARMGVPVLSPALSSSFVLRGIDALTPEPVDRFVAEVRTATLDGAVPWLTEVLGGPTTPPEIPDVAVDRAAIAEASESVVRITGPAYRCGRDLVGSGFVVAPEHVVTNAHVVAGVTEPIVEAPGRLPVAGRVVAFDIADDLAVVYAPGLDAAPLEVADPPADGSDGVVAGHPFGGPLTLEPARVLAAGPLTVEVDGVSSTRDVVTLAARVEHGNSGGPLLDLDGRVAGVVFAKSEQVANVGYAISPATLAPLVAEAPALTESVSSGDCAA</sequence>
<dbReference type="InterPro" id="IPR001940">
    <property type="entry name" value="Peptidase_S1C"/>
</dbReference>
<keyword evidence="2 5" id="KW-0812">Transmembrane</keyword>
<evidence type="ECO:0000313" key="6">
    <source>
        <dbReference type="EMBL" id="QEO15280.1"/>
    </source>
</evidence>
<comment type="subcellular location">
    <subcellularLocation>
        <location evidence="1">Membrane</location>
        <topology evidence="1">Multi-pass membrane protein</topology>
    </subcellularLocation>
</comment>
<evidence type="ECO:0000313" key="7">
    <source>
        <dbReference type="Proteomes" id="UP000324678"/>
    </source>
</evidence>
<keyword evidence="6" id="KW-0378">Hydrolase</keyword>
<dbReference type="InterPro" id="IPR009003">
    <property type="entry name" value="Peptidase_S1_PA"/>
</dbReference>
<dbReference type="RefSeq" id="WP_149161294.1">
    <property type="nucleotide sequence ID" value="NZ_CP043505.1"/>
</dbReference>
<evidence type="ECO:0000256" key="5">
    <source>
        <dbReference type="SAM" id="Phobius"/>
    </source>
</evidence>
<evidence type="ECO:0000256" key="4">
    <source>
        <dbReference type="ARBA" id="ARBA00023136"/>
    </source>
</evidence>
<dbReference type="Proteomes" id="UP000324678">
    <property type="component" value="Chromosome"/>
</dbReference>
<reference evidence="6 7" key="1">
    <citation type="submission" date="2019-09" db="EMBL/GenBank/DDBJ databases">
        <title>Genome sequencing of strain KACC 19306.</title>
        <authorList>
            <person name="Heo J."/>
            <person name="Kim S.-J."/>
            <person name="Kim J.-S."/>
            <person name="Hong S.-B."/>
            <person name="Kwon S.-W."/>
        </authorList>
    </citation>
    <scope>NUCLEOTIDE SEQUENCE [LARGE SCALE GENOMIC DNA]</scope>
    <source>
        <strain evidence="6 7">KACC 19306</strain>
    </source>
</reference>
<organism evidence="6 7">
    <name type="scientific">Agromyces intestinalis</name>
    <dbReference type="NCBI Taxonomy" id="2592652"/>
    <lineage>
        <taxon>Bacteria</taxon>
        <taxon>Bacillati</taxon>
        <taxon>Actinomycetota</taxon>
        <taxon>Actinomycetes</taxon>
        <taxon>Micrococcales</taxon>
        <taxon>Microbacteriaceae</taxon>
        <taxon>Agromyces</taxon>
    </lineage>
</organism>
<dbReference type="EMBL" id="CP043505">
    <property type="protein sequence ID" value="QEO15280.1"/>
    <property type="molecule type" value="Genomic_DNA"/>
</dbReference>
<dbReference type="InterPro" id="IPR003825">
    <property type="entry name" value="Colicin-V_CvpA"/>
</dbReference>
<dbReference type="GO" id="GO:0016020">
    <property type="term" value="C:membrane"/>
    <property type="evidence" value="ECO:0007669"/>
    <property type="project" value="UniProtKB-SubCell"/>
</dbReference>
<accession>A0A5C1YIU1</accession>
<dbReference type="NCBIfam" id="NF033740">
    <property type="entry name" value="MarP_fam_protase"/>
    <property type="match status" value="1"/>
</dbReference>
<dbReference type="InterPro" id="IPR047680">
    <property type="entry name" value="MarP-like"/>
</dbReference>
<protein>
    <submittedName>
        <fullName evidence="6">MarP family serine protease</fullName>
    </submittedName>
</protein>
<feature type="transmembrane region" description="Helical" evidence="5">
    <location>
        <begin position="62"/>
        <end position="83"/>
    </location>
</feature>
<dbReference type="GO" id="GO:0009403">
    <property type="term" value="P:toxin biosynthetic process"/>
    <property type="evidence" value="ECO:0007669"/>
    <property type="project" value="InterPro"/>
</dbReference>
<dbReference type="InterPro" id="IPR043504">
    <property type="entry name" value="Peptidase_S1_PA_chymotrypsin"/>
</dbReference>
<keyword evidence="3 5" id="KW-1133">Transmembrane helix</keyword>
<dbReference type="GO" id="GO:0006508">
    <property type="term" value="P:proteolysis"/>
    <property type="evidence" value="ECO:0007669"/>
    <property type="project" value="UniProtKB-KW"/>
</dbReference>
<keyword evidence="7" id="KW-1185">Reference proteome</keyword>
<feature type="transmembrane region" description="Helical" evidence="5">
    <location>
        <begin position="35"/>
        <end position="56"/>
    </location>
</feature>
<evidence type="ECO:0000256" key="3">
    <source>
        <dbReference type="ARBA" id="ARBA00022989"/>
    </source>
</evidence>
<dbReference type="SUPFAM" id="SSF50494">
    <property type="entry name" value="Trypsin-like serine proteases"/>
    <property type="match status" value="1"/>
</dbReference>
<dbReference type="Pfam" id="PF13365">
    <property type="entry name" value="Trypsin_2"/>
    <property type="match status" value="1"/>
</dbReference>
<keyword evidence="6" id="KW-0645">Protease</keyword>
<feature type="transmembrane region" description="Helical" evidence="5">
    <location>
        <begin position="103"/>
        <end position="124"/>
    </location>
</feature>
<gene>
    <name evidence="6" type="ORF">FLP10_13230</name>
</gene>
<evidence type="ECO:0000256" key="1">
    <source>
        <dbReference type="ARBA" id="ARBA00004141"/>
    </source>
</evidence>
<name>A0A5C1YIU1_9MICO</name>
<feature type="transmembrane region" description="Helical" evidence="5">
    <location>
        <begin position="6"/>
        <end position="23"/>
    </location>
</feature>
<dbReference type="Pfam" id="PF02674">
    <property type="entry name" value="Colicin_V"/>
    <property type="match status" value="1"/>
</dbReference>
<proteinExistence type="predicted"/>
<dbReference type="KEGG" id="ail:FLP10_13230"/>
<dbReference type="PRINTS" id="PR00834">
    <property type="entry name" value="PROTEASES2C"/>
</dbReference>
<dbReference type="PANTHER" id="PTHR43019">
    <property type="entry name" value="SERINE ENDOPROTEASE DEGS"/>
    <property type="match status" value="1"/>
</dbReference>
<dbReference type="OrthoDB" id="9766361at2"/>
<evidence type="ECO:0000256" key="2">
    <source>
        <dbReference type="ARBA" id="ARBA00022692"/>
    </source>
</evidence>
<dbReference type="AlphaFoldDB" id="A0A5C1YIU1"/>
<dbReference type="PANTHER" id="PTHR43019:SF23">
    <property type="entry name" value="PROTEASE DO-LIKE 5, CHLOROPLASTIC"/>
    <property type="match status" value="1"/>
</dbReference>
<dbReference type="Gene3D" id="2.40.10.10">
    <property type="entry name" value="Trypsin-like serine proteases"/>
    <property type="match status" value="2"/>
</dbReference>
<dbReference type="GO" id="GO:0004252">
    <property type="term" value="F:serine-type endopeptidase activity"/>
    <property type="evidence" value="ECO:0007669"/>
    <property type="project" value="InterPro"/>
</dbReference>